<accession>A0ABS2HGX8</accession>
<keyword evidence="2" id="KW-1185">Reference proteome</keyword>
<evidence type="ECO:0000313" key="1">
    <source>
        <dbReference type="EMBL" id="MBM7035722.1"/>
    </source>
</evidence>
<name>A0ABS2HGX8_9VIBR</name>
<dbReference type="EMBL" id="JAFEUM010000001">
    <property type="protein sequence ID" value="MBM7035722.1"/>
    <property type="molecule type" value="Genomic_DNA"/>
</dbReference>
<sequence>MPSADKLQALKNEWLFSHIDVPFPTLESKEGWAIYQKLCPKSYPNHSQPIGLLDWHWVSFHKMTVWFAQYYAKQLTTNEQEQYHLVEFLTQISVSSDDQLKLFFVTEPSSSDIIAAGFCAFVDQQMVVIEQVGRLSHESTTELLAKQSD</sequence>
<protein>
    <submittedName>
        <fullName evidence="1">Uncharacterized protein</fullName>
    </submittedName>
</protein>
<dbReference type="RefSeq" id="WP_205157301.1">
    <property type="nucleotide sequence ID" value="NZ_JAFEUM010000001.1"/>
</dbReference>
<proteinExistence type="predicted"/>
<reference evidence="1 2" key="1">
    <citation type="submission" date="2021-02" db="EMBL/GenBank/DDBJ databases">
        <authorList>
            <person name="Park J.-S."/>
        </authorList>
    </citation>
    <scope>NUCLEOTIDE SEQUENCE [LARGE SCALE GENOMIC DNA]</scope>
    <source>
        <strain evidence="1 2">188UL20-2</strain>
    </source>
</reference>
<dbReference type="Proteomes" id="UP000809621">
    <property type="component" value="Unassembled WGS sequence"/>
</dbReference>
<gene>
    <name evidence="1" type="ORF">JQC93_04810</name>
</gene>
<comment type="caution">
    <text evidence="1">The sequence shown here is derived from an EMBL/GenBank/DDBJ whole genome shotgun (WGS) entry which is preliminary data.</text>
</comment>
<evidence type="ECO:0000313" key="2">
    <source>
        <dbReference type="Proteomes" id="UP000809621"/>
    </source>
</evidence>
<organism evidence="1 2">
    <name type="scientific">Vibrio ulleungensis</name>
    <dbReference type="NCBI Taxonomy" id="2807619"/>
    <lineage>
        <taxon>Bacteria</taxon>
        <taxon>Pseudomonadati</taxon>
        <taxon>Pseudomonadota</taxon>
        <taxon>Gammaproteobacteria</taxon>
        <taxon>Vibrionales</taxon>
        <taxon>Vibrionaceae</taxon>
        <taxon>Vibrio</taxon>
    </lineage>
</organism>